<evidence type="ECO:0000259" key="3">
    <source>
        <dbReference type="SMART" id="SM00306"/>
    </source>
</evidence>
<dbReference type="PANTHER" id="PTHR46706">
    <property type="entry name" value="PROTEIN QUA-1-RELATED"/>
    <property type="match status" value="1"/>
</dbReference>
<evidence type="ECO:0000256" key="1">
    <source>
        <dbReference type="ARBA" id="ARBA00022473"/>
    </source>
</evidence>
<dbReference type="PANTHER" id="PTHR46706:SF12">
    <property type="entry name" value="PROTEIN QUA-1-RELATED"/>
    <property type="match status" value="1"/>
</dbReference>
<reference evidence="5" key="1">
    <citation type="submission" date="2016-11" db="UniProtKB">
        <authorList>
            <consortium name="WormBaseParasite"/>
        </authorList>
    </citation>
    <scope>IDENTIFICATION</scope>
</reference>
<dbReference type="Gene3D" id="2.170.16.10">
    <property type="entry name" value="Hedgehog/Intein (Hint) domain"/>
    <property type="match status" value="1"/>
</dbReference>
<dbReference type="InterPro" id="IPR036844">
    <property type="entry name" value="Hint_dom_sf"/>
</dbReference>
<dbReference type="Proteomes" id="UP000095287">
    <property type="component" value="Unplaced"/>
</dbReference>
<dbReference type="WBParaSite" id="L893_g10239.t1">
    <property type="protein sequence ID" value="L893_g10239.t1"/>
    <property type="gene ID" value="L893_g10239"/>
</dbReference>
<protein>
    <submittedName>
        <fullName evidence="5">HintN domain-containing protein</fullName>
    </submittedName>
</protein>
<dbReference type="SUPFAM" id="SSF51294">
    <property type="entry name" value="Hedgehog/intein (Hint) domain"/>
    <property type="match status" value="1"/>
</dbReference>
<keyword evidence="4" id="KW-1185">Reference proteome</keyword>
<organism evidence="4 5">
    <name type="scientific">Steinernema glaseri</name>
    <dbReference type="NCBI Taxonomy" id="37863"/>
    <lineage>
        <taxon>Eukaryota</taxon>
        <taxon>Metazoa</taxon>
        <taxon>Ecdysozoa</taxon>
        <taxon>Nematoda</taxon>
        <taxon>Chromadorea</taxon>
        <taxon>Rhabditida</taxon>
        <taxon>Tylenchina</taxon>
        <taxon>Panagrolaimomorpha</taxon>
        <taxon>Strongyloidoidea</taxon>
        <taxon>Steinernematidae</taxon>
        <taxon>Steinernema</taxon>
    </lineage>
</organism>
<dbReference type="CDD" id="cd00081">
    <property type="entry name" value="Hint"/>
    <property type="match status" value="1"/>
</dbReference>
<evidence type="ECO:0000256" key="2">
    <source>
        <dbReference type="SAM" id="MobiDB-lite"/>
    </source>
</evidence>
<evidence type="ECO:0000313" key="4">
    <source>
        <dbReference type="Proteomes" id="UP000095287"/>
    </source>
</evidence>
<dbReference type="InterPro" id="IPR003587">
    <property type="entry name" value="Hint_dom_N"/>
</dbReference>
<dbReference type="InterPro" id="IPR006141">
    <property type="entry name" value="Intein_N"/>
</dbReference>
<dbReference type="PROSITE" id="PS50817">
    <property type="entry name" value="INTEIN_N_TER"/>
    <property type="match status" value="1"/>
</dbReference>
<feature type="compositionally biased region" description="Low complexity" evidence="2">
    <location>
        <begin position="227"/>
        <end position="241"/>
    </location>
</feature>
<name>A0A1I7XX90_9BILA</name>
<evidence type="ECO:0000313" key="5">
    <source>
        <dbReference type="WBParaSite" id="L893_g10239.t1"/>
    </source>
</evidence>
<dbReference type="Pfam" id="PF01079">
    <property type="entry name" value="Hint"/>
    <property type="match status" value="1"/>
</dbReference>
<dbReference type="InterPro" id="IPR052140">
    <property type="entry name" value="Dev_Signal_Hedgehog-like"/>
</dbReference>
<dbReference type="GO" id="GO:0016539">
    <property type="term" value="P:intein-mediated protein splicing"/>
    <property type="evidence" value="ECO:0007669"/>
    <property type="project" value="InterPro"/>
</dbReference>
<feature type="compositionally biased region" description="Gly residues" evidence="2">
    <location>
        <begin position="175"/>
        <end position="226"/>
    </location>
</feature>
<dbReference type="InterPro" id="IPR001767">
    <property type="entry name" value="Hedgehog_Hint"/>
</dbReference>
<proteinExistence type="predicted"/>
<feature type="region of interest" description="Disordered" evidence="2">
    <location>
        <begin position="164"/>
        <end position="250"/>
    </location>
</feature>
<feature type="domain" description="Hint" evidence="3">
    <location>
        <begin position="269"/>
        <end position="370"/>
    </location>
</feature>
<accession>A0A1I7XX90</accession>
<keyword evidence="1" id="KW-0217">Developmental protein</keyword>
<dbReference type="GO" id="GO:0016540">
    <property type="term" value="P:protein autoprocessing"/>
    <property type="evidence" value="ECO:0007669"/>
    <property type="project" value="InterPro"/>
</dbReference>
<dbReference type="AlphaFoldDB" id="A0A1I7XX90"/>
<sequence>MSQDRGVAVVNPGQIVIGGEVLHGKRQYAFDYISDILKHTKADGTVTYDVSIRRFPCLPQPDEMSVNVDEVTHDEILRRFAGATKEQLQKPFPGSAVAFQAPIVPGSGGATAQLQTAELVERVVEQPVRVAQEAEVVQGPFVAENDAVIEEITAEEGLELPEGQVPAGLQNQGESVGGGQGGTGQGTGGGQGGNFGGDTGGNFGGQGNNFGGNNFGGQGNNFGGQGNSFVGQPQFQPVQPGYQGGSGGSPGGYYGGGSPGYYGGGGGGYWCFTADTLVEKIDGKKIRMDEITMEDWLLSINGSQAVYSPMDSWVHRMPEAKAQFHRIELDDGKVLKLTAKHYIYKTQCSAPGEVVPFEQISREAVFAEQQISR</sequence>
<dbReference type="SMART" id="SM00306">
    <property type="entry name" value="HintN"/>
    <property type="match status" value="1"/>
</dbReference>